<evidence type="ECO:0000313" key="1">
    <source>
        <dbReference type="EMBL" id="CAK16687.1"/>
    </source>
</evidence>
<accession>Q1I6P6</accession>
<dbReference type="Proteomes" id="UP000000658">
    <property type="component" value="Chromosome"/>
</dbReference>
<name>Q1I6P6_PSEE4</name>
<organism evidence="1 2">
    <name type="scientific">Pseudomonas entomophila (strain L48)</name>
    <dbReference type="NCBI Taxonomy" id="384676"/>
    <lineage>
        <taxon>Bacteria</taxon>
        <taxon>Pseudomonadati</taxon>
        <taxon>Pseudomonadota</taxon>
        <taxon>Gammaproteobacteria</taxon>
        <taxon>Pseudomonadales</taxon>
        <taxon>Pseudomonadaceae</taxon>
        <taxon>Pseudomonas</taxon>
    </lineage>
</organism>
<dbReference type="EMBL" id="CT573326">
    <property type="protein sequence ID" value="CAK16687.1"/>
    <property type="molecule type" value="Genomic_DNA"/>
</dbReference>
<sequence>MQIFYVWDGAWYESDMDVLLDGLLDFECVGFEVGGVFVGCDSDPLSIPDYLDIEGFDMSFEYFDESVVCSMAEGAKYIERWCDANVITDWERVKDSCKKLVRLYGGVSDLVRSEIPKNCLMDIYRCSGSGVDSCILGLLKSLLACKGVNIGMSGVYLECDEDSGNIPVYLNPEGAEMSFEFKGEYVVCSMSVGAFYIRDWCGKNVRSERVGSESVMIMVACNKLFKLYGGFDDARYRF</sequence>
<proteinExistence type="predicted"/>
<dbReference type="HOGENOM" id="CLU_1255056_0_0_6"/>
<dbReference type="KEGG" id="pen:PSEEN3985"/>
<dbReference type="AlphaFoldDB" id="Q1I6P6"/>
<reference evidence="1 2" key="1">
    <citation type="journal article" date="2006" name="Nat. Biotechnol.">
        <title>Complete genome sequence of the entomopathogenic and metabolically versatile soil bacterium Pseudomonas entomophila.</title>
        <authorList>
            <person name="Vodovar N."/>
            <person name="Vallenet D."/>
            <person name="Cruveiller S."/>
            <person name="Rouy Z."/>
            <person name="Barbe V."/>
            <person name="Acosta C."/>
            <person name="Cattolico L."/>
            <person name="Jubin C."/>
            <person name="Lajus A."/>
            <person name="Segurens B."/>
            <person name="Vacherie B."/>
            <person name="Wincker P."/>
            <person name="Weissenbach J."/>
            <person name="Lemaitre B."/>
            <person name="Medigue C."/>
            <person name="Boccard F."/>
        </authorList>
    </citation>
    <scope>NUCLEOTIDE SEQUENCE [LARGE SCALE GENOMIC DNA]</scope>
    <source>
        <strain evidence="1 2">L48</strain>
    </source>
</reference>
<protein>
    <submittedName>
        <fullName evidence="1">Uncharacterized protein</fullName>
    </submittedName>
</protein>
<gene>
    <name evidence="1" type="ordered locus">PSEEN3985</name>
</gene>
<evidence type="ECO:0000313" key="2">
    <source>
        <dbReference type="Proteomes" id="UP000000658"/>
    </source>
</evidence>